<keyword evidence="1" id="KW-0812">Transmembrane</keyword>
<dbReference type="PANTHER" id="PTHR11319">
    <property type="entry name" value="G PROTEIN-COUPLED RECEPTOR-RELATED"/>
    <property type="match status" value="1"/>
</dbReference>
<feature type="transmembrane region" description="Helical" evidence="1">
    <location>
        <begin position="3085"/>
        <end position="3107"/>
    </location>
</feature>
<dbReference type="SUPFAM" id="SSF50965">
    <property type="entry name" value="Galactose oxidase, central domain"/>
    <property type="match status" value="1"/>
</dbReference>
<keyword evidence="3" id="KW-1185">Reference proteome</keyword>
<feature type="transmembrane region" description="Helical" evidence="1">
    <location>
        <begin position="3058"/>
        <end position="3078"/>
    </location>
</feature>
<dbReference type="STRING" id="461836.A0A0L0DDT9"/>
<proteinExistence type="predicted"/>
<sequence length="3325" mass="340766">MYGGGPGVTSSDIWSFPLSVSTPPAVPAFTRHTPTAAASLSSVPAASSGHVGAAIGNTLVSQISASQRKIGLLNLDTMVWRRGYDLPLAITDAAMSYTSTISNLAWLSAGRTPLGTALDAVYSYDAAIDTGPLGDSPWTFIDRPGGAAWMERRFLHSSTMCNSSLYIFGGKLFGSPQLPNQDLWRLDVDTLTMSQPYMYLFGGFDDTTSSVIYHSDVWRYSFLTETWVEMGSKAKAGTQPWPTGRASPACVKSQLYIYCFGGYDAASANNELWAYQFTRNGPAVASFVANDPDDLDDVYSVGDTLTLTFTEATNQPPVDTKDSIDALLAFSSALGTNYTGTWITPLDLVITVIDPTGASGNSAPAIGVASVTILASGNLRSADQTSLASTAASGPITGDWGIPPGPRVISFTADDPDDADGVLSNGDVLIVVFSGPTSRPKVATTGDIDLQFSFSNSLGTSYAGSWSSDSVLRIELLDTTGADMVIGLSTIRCIGNLTNSAKTSRFCNTESPALGGDWGLLPGPAFVSVVADDPDDADGIYSSGDTLTLTFSEATNRPPVGTLTQINHLFRFIPASASTPTLALGSGATGVWTTPSTLVITITDVASASTAIRDLAFRVVVNSATAPYLRNQDGSSLPSSSQSPAAGGDWGTAPGPYIISIVANDPDDGDALYSTGDTVTLVFNTSTTVPSINSKAEVDTYFAFSTPLGLDYRGTWLNGTMAVLTIVSPVTSDPKPTIGSFTVSIKPSGGLRSAPPTSALATGTSPPLVGDWGLLAGPELVSATANDPDDADAVFSSGDTLTLVFSQPTNQPSASSKAAFDALFAISNTTSLGSAYAGSWSSASVLVVTFSTTPSNPSDGPKLGVSVVSVIGSLTNAAGTSLPSRSSSPPLAGDWGLLPGPTIVGFLADDPDNADGFYSAGDTLTISFSMSTNVPPASTKAQLDVLFSFSQSLGADYTGVWSTPSVLVMTVVDPTGATPPGINVLTVTVIGDVRDASSRTLPSRDVSDPIVGDWGLGPTCSFSDCTSCTAASQCGWCAATSQCEVGNAGGQAFGSCPAWQYSECVACNSSSCSACLANADCGFCATGPATSPSYECSFGSAAGPYAGSCGGVWHSGTCPGASLAAPVPPLPLSVSEAGATANFELVLDAQPLAPVVVMLGTSDATEGSPSPNFLVYDELNWNVPQSVVLTPADDNEADGDVSFSVVLGPFLSDDRSYSDTVDDPVPAVCLDNDVAGLSLAFGPGIRNTSEAGGSGTTVETRVSLTSRPYGPVSVYVVVDDASEGVVVSPAMPIVFPASAWSSPVAVQIGGVDDSVDDGDVTFNVRAETYGAASSDVAYRNLVSPPLQLYNIDDDTAALLVSAPGSTVSEAGTGTSFTVVLGSQPTVSVTSFPLQALDSSELAPAPGSPSLLVFSPSDWNVPQTVSVVGVDDAAADGPQTTGFLVGPGVSADDKYDGLSQVVMVTTEDNDVIGILVTPVSGRVTEDGGTANFRVSDPSEGTVWPTVFTITPSGYSAGVEVVVTGVDDAITDGDVAFNIDFAAAVSSDGAYSGLTRAPVTLVCYDNDVPGIYVSSPSGFTSEAGSSATVTVSLMAAPSASVTVNVASSRVDEATVSPSSLLFSTSDWSSPRVVTMTGVDDLYPDGNQVYTVTLTASSSDAGYQGLSVVFNNTNIDNDVAGLVVTPLSSPAYTTTETPGSTSFTNVGVALSSIPRAPVNVSVVSRDVSEGRPVVSWIVLYPASWSTPEPVTVYGQDDFVDDGDVSYALDFGPSVSGDALFTGLTASATLVNNDDGDTAGLVLGGGGSTSVPQLVDETGSSVTFTLRLNSQPPAGTQVNVGLTSLDVSEGRVAPSSLSFDVASWDTPVAVTVTGVDDAFADGDVPFSVRIGPSSSTPASNYDGHTLDALFVNREDGDSAGVSVTAMSGPTYEAFGHADATFSFALTSQPYFEVVMSVAVSDTSEALVRDPVSGALVSDFVLRIDPATWATPRVVAVVGVDDDEADGDVAYSVTLGPLVSGDGAYNGLGPYTVAGITINDDRAEVFVSAHNSRGVVYEADALATGGSGGGVVLDFVLTSRPSSQVRVPISLRDASEGKLGVAGGLGYVPWSDGEFVFEPADFDVPQSVAVFPVDDTELDGAQAVVLDIGPLTASDAVYSGQISNYSCVNVDNESPSLVLVNAGGVIGNLTEAGGTSELVFVLGGPPNADVSFEVNLYARAAGGSGIGSTVAEAEVVSGSPLVFGPANWMLPQTVTLRGLDDGVPDGDADLQVLVGGGVSTDARFSGIWAGPYLVYNLDDDAVAYATSGTVPVVVYEARSVAGGAAEISVALASRPSSTVSVPVGLSGSAATRMTLEAPLGGVLTFTVASWSTPQPVRVSVADDSLVNGLGLDRFYISLGMASTADVGYAALGVRVLAGFVVDDDGSFAMVASAPEPSSSTSEAGDAVRFEVLPREPLLAALSVEVTSSDVSEGVVTAGSRCEFVPPGAGSWLVPHMVEVTGVDDQFVDGDVSYAVAVGLSGLSVALVNVDVGDAVGFDVQLGAGSMAASIAELATSESGEGDVFTVSLTAQPSGEVRVPLVASPEGEVRLQPPSLLFTPLTWATPASVVVVGVADEVADGDTQFVVGGTNADVGRPSVVSMAPAVVPLSGGVVTVSGAGFVEGLSVWLNASLPSVGSPPALGFFAETDGSSVVRPGGVELVVLGSTDVMFRAPAVSSPATVWVRLVNPDGSIAVAPGSLTYARDCPQAGVVGVGDECVSCPAGAKCPGGNVIVPLPGYWSPGLGSQVVAACHDASRCTGGPYSGCAAGYSGWLCGSCADGYALDGDECIKCGSKFVLALYWLLYLGVALGVVGVSVWVKDPTAHAQAMWMMVLFGLVRAASAGAGSRVPSFARAYYHFLGLFTLDVEFVRAGCTAGAASRNFESVFFGSIAAVVVMVSVVAALAWGAGMANVGGGRSFFEARLVRGVLGVSLVMYPLMSKVSIQGVACAPALGSLWLVAHASQECFVGVHGVEFLFAMLGWVVVIGGPVAVGIGYVRHGTGVLGEEANMARFGVLYDITDYELWHWLVVVLGGVHFALAFAGYMLVRLPVLGFVVAELGLLGLVGVLLHAPFEAKWQNVWTLALVFASLYIVVVNFVADEQLGVESTTIDVLAFVGVALGVFAQIGYLVGLFMYARSQMWGLMSLSHIISFKRGEGAETAKVPKSAQMDGMETAPTVAQAVAIVDVTASNGDVSKAAPAASRVVTAAPARAPARNGDDDDEIVYSYSYSEWSYEGEESRGRAEEDDVRVAFDEGEDAAAAMTPVRLPVDLKARKRVDLVRTNQMLREMRQ</sequence>
<dbReference type="PANTHER" id="PTHR11319:SF35">
    <property type="entry name" value="OUTER MEMBRANE PROTEIN PMPC-RELATED"/>
    <property type="match status" value="1"/>
</dbReference>
<dbReference type="EMBL" id="GL349461">
    <property type="protein sequence ID" value="KNC50385.1"/>
    <property type="molecule type" value="Genomic_DNA"/>
</dbReference>
<protein>
    <submittedName>
        <fullName evidence="2">Uncharacterized protein</fullName>
    </submittedName>
</protein>
<feature type="transmembrane region" description="Helical" evidence="1">
    <location>
        <begin position="3145"/>
        <end position="3170"/>
    </location>
</feature>
<dbReference type="OrthoDB" id="4447at2759"/>
<name>A0A0L0DDT9_THETB</name>
<evidence type="ECO:0000256" key="1">
    <source>
        <dbReference type="SAM" id="Phobius"/>
    </source>
</evidence>
<feature type="transmembrane region" description="Helical" evidence="1">
    <location>
        <begin position="2976"/>
        <end position="2997"/>
    </location>
</feature>
<feature type="transmembrane region" description="Helical" evidence="1">
    <location>
        <begin position="2833"/>
        <end position="2853"/>
    </location>
</feature>
<dbReference type="Gene3D" id="2.120.10.80">
    <property type="entry name" value="Kelch-type beta propeller"/>
    <property type="match status" value="2"/>
</dbReference>
<gene>
    <name evidence="2" type="ORF">AMSG_06876</name>
</gene>
<dbReference type="RefSeq" id="XP_013756927.1">
    <property type="nucleotide sequence ID" value="XM_013901473.1"/>
</dbReference>
<dbReference type="GeneID" id="25565943"/>
<evidence type="ECO:0000313" key="3">
    <source>
        <dbReference type="Proteomes" id="UP000054408"/>
    </source>
</evidence>
<dbReference type="InterPro" id="IPR015915">
    <property type="entry name" value="Kelch-typ_b-propeller"/>
</dbReference>
<evidence type="ECO:0000313" key="2">
    <source>
        <dbReference type="EMBL" id="KNC50385.1"/>
    </source>
</evidence>
<keyword evidence="1" id="KW-0472">Membrane</keyword>
<feature type="transmembrane region" description="Helical" evidence="1">
    <location>
        <begin position="3113"/>
        <end position="3133"/>
    </location>
</feature>
<keyword evidence="1" id="KW-1133">Transmembrane helix</keyword>
<dbReference type="Proteomes" id="UP000054408">
    <property type="component" value="Unassembled WGS sequence"/>
</dbReference>
<dbReference type="Gene3D" id="2.60.40.10">
    <property type="entry name" value="Immunoglobulins"/>
    <property type="match status" value="1"/>
</dbReference>
<dbReference type="InterPro" id="IPR011043">
    <property type="entry name" value="Gal_Oxase/kelch_b-propeller"/>
</dbReference>
<dbReference type="eggNOG" id="ENOG502RXCD">
    <property type="taxonomic scope" value="Eukaryota"/>
</dbReference>
<feature type="transmembrane region" description="Helical" evidence="1">
    <location>
        <begin position="2920"/>
        <end position="2942"/>
    </location>
</feature>
<feature type="transmembrane region" description="Helical" evidence="1">
    <location>
        <begin position="3009"/>
        <end position="3031"/>
    </location>
</feature>
<organism evidence="2 3">
    <name type="scientific">Thecamonas trahens ATCC 50062</name>
    <dbReference type="NCBI Taxonomy" id="461836"/>
    <lineage>
        <taxon>Eukaryota</taxon>
        <taxon>Apusozoa</taxon>
        <taxon>Apusomonadida</taxon>
        <taxon>Apusomonadidae</taxon>
        <taxon>Thecamonas</taxon>
    </lineage>
</organism>
<dbReference type="InterPro" id="IPR013783">
    <property type="entry name" value="Ig-like_fold"/>
</dbReference>
<reference evidence="2 3" key="1">
    <citation type="submission" date="2010-05" db="EMBL/GenBank/DDBJ databases">
        <title>The Genome Sequence of Thecamonas trahens ATCC 50062.</title>
        <authorList>
            <consortium name="The Broad Institute Genome Sequencing Platform"/>
            <person name="Russ C."/>
            <person name="Cuomo C."/>
            <person name="Shea T."/>
            <person name="Young S.K."/>
            <person name="Zeng Q."/>
            <person name="Koehrsen M."/>
            <person name="Haas B."/>
            <person name="Borodovsky M."/>
            <person name="Guigo R."/>
            <person name="Alvarado L."/>
            <person name="Berlin A."/>
            <person name="Bochicchio J."/>
            <person name="Borenstein D."/>
            <person name="Chapman S."/>
            <person name="Chen Z."/>
            <person name="Freedman E."/>
            <person name="Gellesch M."/>
            <person name="Goldberg J."/>
            <person name="Griggs A."/>
            <person name="Gujja S."/>
            <person name="Heilman E."/>
            <person name="Heiman D."/>
            <person name="Hepburn T."/>
            <person name="Howarth C."/>
            <person name="Jen D."/>
            <person name="Larson L."/>
            <person name="Mehta T."/>
            <person name="Park D."/>
            <person name="Pearson M."/>
            <person name="Roberts A."/>
            <person name="Saif S."/>
            <person name="Shenoy N."/>
            <person name="Sisk P."/>
            <person name="Stolte C."/>
            <person name="Sykes S."/>
            <person name="Thomson T."/>
            <person name="Walk T."/>
            <person name="White J."/>
            <person name="Yandava C."/>
            <person name="Burger G."/>
            <person name="Gray M.W."/>
            <person name="Holland P.W.H."/>
            <person name="King N."/>
            <person name="Lang F.B.F."/>
            <person name="Roger A.J."/>
            <person name="Ruiz-Trillo I."/>
            <person name="Lander E."/>
            <person name="Nusbaum C."/>
        </authorList>
    </citation>
    <scope>NUCLEOTIDE SEQUENCE [LARGE SCALE GENOMIC DNA]</scope>
    <source>
        <strain evidence="2 3">ATCC 50062</strain>
    </source>
</reference>
<accession>A0A0L0DDT9</accession>